<evidence type="ECO:0000313" key="1">
    <source>
        <dbReference type="Proteomes" id="UP000887565"/>
    </source>
</evidence>
<accession>A0A915K1I3</accession>
<dbReference type="Proteomes" id="UP000887565">
    <property type="component" value="Unplaced"/>
</dbReference>
<dbReference type="AlphaFoldDB" id="A0A915K1I3"/>
<dbReference type="PANTHER" id="PTHR10338">
    <property type="entry name" value="INTER-ALPHA-TRYPSIN INHIBITOR HEAVY CHAIN FAMILY MEMBER"/>
    <property type="match status" value="1"/>
</dbReference>
<reference evidence="2" key="1">
    <citation type="submission" date="2022-11" db="UniProtKB">
        <authorList>
            <consortium name="WormBaseParasite"/>
        </authorList>
    </citation>
    <scope>IDENTIFICATION</scope>
</reference>
<dbReference type="PANTHER" id="PTHR10338:SF108">
    <property type="entry name" value="INTER-ALPHA-TRYPSIN INHIBITOR HEAVY CHAIN H4-LIKE PROTEIN"/>
    <property type="match status" value="1"/>
</dbReference>
<sequence length="290" mass="30376">MWAYKTIKKLLKDAELSDTGKDAAKKKALDLCLKYGFVTDLTSMVVVQQQSPIPIILLKAPVEAEQASQSGGGGSGAANFNFPAPVVGGMVANGKSSSAFAGGSFGFAGPIGPGSIQPQPTFGKGEDKASASSEASINGEIQKKGTEDSCDLQVITILDTEVDKSPNGRITSAMASNIVQRVVVDHPSSTTSKIVYPLSSTNSTVKRDLAAEISAQLGRSTSTKNYVVLFAPYGSLNEKLVGSSKNTTILVIVLEQYSNDRLSKLNNVAGDSKNVLVNPSLNDVLKKITC</sequence>
<dbReference type="WBParaSite" id="nRc.2.0.1.t32663-RA">
    <property type="protein sequence ID" value="nRc.2.0.1.t32663-RA"/>
    <property type="gene ID" value="nRc.2.0.1.g32663"/>
</dbReference>
<organism evidence="1 2">
    <name type="scientific">Romanomermis culicivorax</name>
    <name type="common">Nematode worm</name>
    <dbReference type="NCBI Taxonomy" id="13658"/>
    <lineage>
        <taxon>Eukaryota</taxon>
        <taxon>Metazoa</taxon>
        <taxon>Ecdysozoa</taxon>
        <taxon>Nematoda</taxon>
        <taxon>Enoplea</taxon>
        <taxon>Dorylaimia</taxon>
        <taxon>Mermithida</taxon>
        <taxon>Mermithoidea</taxon>
        <taxon>Mermithidae</taxon>
        <taxon>Romanomermis</taxon>
    </lineage>
</organism>
<proteinExistence type="predicted"/>
<protein>
    <submittedName>
        <fullName evidence="2">Uncharacterized protein</fullName>
    </submittedName>
</protein>
<evidence type="ECO:0000313" key="2">
    <source>
        <dbReference type="WBParaSite" id="nRc.2.0.1.t32663-RA"/>
    </source>
</evidence>
<keyword evidence="1" id="KW-1185">Reference proteome</keyword>
<dbReference type="InterPro" id="IPR050934">
    <property type="entry name" value="ITIH"/>
</dbReference>
<name>A0A915K1I3_ROMCU</name>